<dbReference type="Pfam" id="PF24750">
    <property type="entry name" value="b-prop_At3g26010-like"/>
    <property type="match status" value="1"/>
</dbReference>
<dbReference type="Gramene" id="LPERR05G07630.1">
    <property type="protein sequence ID" value="LPERR05G07630.1"/>
    <property type="gene ID" value="LPERR05G07630"/>
</dbReference>
<dbReference type="InterPro" id="IPR036047">
    <property type="entry name" value="F-box-like_dom_sf"/>
</dbReference>
<dbReference type="EnsemblPlants" id="LPERR05G07630.1">
    <property type="protein sequence ID" value="LPERR05G07630.1"/>
    <property type="gene ID" value="LPERR05G07630"/>
</dbReference>
<dbReference type="Pfam" id="PF00646">
    <property type="entry name" value="F-box"/>
    <property type="match status" value="1"/>
</dbReference>
<dbReference type="eggNOG" id="ENOG502QWH8">
    <property type="taxonomic scope" value="Eukaryota"/>
</dbReference>
<dbReference type="PANTHER" id="PTHR35546:SF105">
    <property type="entry name" value="OS05G0139200 PROTEIN"/>
    <property type="match status" value="1"/>
</dbReference>
<dbReference type="NCBIfam" id="TIGR01640">
    <property type="entry name" value="F_box_assoc_1"/>
    <property type="match status" value="1"/>
</dbReference>
<dbReference type="Gene3D" id="1.20.1280.50">
    <property type="match status" value="1"/>
</dbReference>
<reference evidence="4" key="2">
    <citation type="submission" date="2013-12" db="EMBL/GenBank/DDBJ databases">
        <authorList>
            <person name="Yu Y."/>
            <person name="Lee S."/>
            <person name="de Baynast K."/>
            <person name="Wissotski M."/>
            <person name="Liu L."/>
            <person name="Talag J."/>
            <person name="Goicoechea J."/>
            <person name="Angelova A."/>
            <person name="Jetty R."/>
            <person name="Kudrna D."/>
            <person name="Golser W."/>
            <person name="Rivera L."/>
            <person name="Zhang J."/>
            <person name="Wing R."/>
        </authorList>
    </citation>
    <scope>NUCLEOTIDE SEQUENCE</scope>
</reference>
<organism evidence="3 4">
    <name type="scientific">Leersia perrieri</name>
    <dbReference type="NCBI Taxonomy" id="77586"/>
    <lineage>
        <taxon>Eukaryota</taxon>
        <taxon>Viridiplantae</taxon>
        <taxon>Streptophyta</taxon>
        <taxon>Embryophyta</taxon>
        <taxon>Tracheophyta</taxon>
        <taxon>Spermatophyta</taxon>
        <taxon>Magnoliopsida</taxon>
        <taxon>Liliopsida</taxon>
        <taxon>Poales</taxon>
        <taxon>Poaceae</taxon>
        <taxon>BOP clade</taxon>
        <taxon>Oryzoideae</taxon>
        <taxon>Oryzeae</taxon>
        <taxon>Oryzinae</taxon>
        <taxon>Leersia</taxon>
    </lineage>
</organism>
<dbReference type="HOGENOM" id="CLU_022847_1_1_1"/>
<dbReference type="PANTHER" id="PTHR35546">
    <property type="entry name" value="F-BOX PROTEIN INTERACTION DOMAIN PROTEIN-RELATED"/>
    <property type="match status" value="1"/>
</dbReference>
<keyword evidence="4" id="KW-1185">Reference proteome</keyword>
<dbReference type="SMART" id="SM00256">
    <property type="entry name" value="FBOX"/>
    <property type="match status" value="1"/>
</dbReference>
<dbReference type="STRING" id="77586.A0A0D9WEH3"/>
<proteinExistence type="predicted"/>
<dbReference type="InterPro" id="IPR017451">
    <property type="entry name" value="F-box-assoc_interact_dom"/>
</dbReference>
<reference evidence="3" key="3">
    <citation type="submission" date="2015-04" db="UniProtKB">
        <authorList>
            <consortium name="EnsemblPlants"/>
        </authorList>
    </citation>
    <scope>IDENTIFICATION</scope>
</reference>
<protein>
    <recommendedName>
        <fullName evidence="2">F-box domain-containing protein</fullName>
    </recommendedName>
</protein>
<accession>A0A0D9WEH3</accession>
<name>A0A0D9WEH3_9ORYZ</name>
<evidence type="ECO:0000313" key="4">
    <source>
        <dbReference type="Proteomes" id="UP000032180"/>
    </source>
</evidence>
<feature type="region of interest" description="Disordered" evidence="1">
    <location>
        <begin position="1"/>
        <end position="22"/>
    </location>
</feature>
<dbReference type="AlphaFoldDB" id="A0A0D9WEH3"/>
<dbReference type="Proteomes" id="UP000032180">
    <property type="component" value="Chromosome 5"/>
</dbReference>
<evidence type="ECO:0000259" key="2">
    <source>
        <dbReference type="SMART" id="SM00256"/>
    </source>
</evidence>
<dbReference type="SUPFAM" id="SSF81383">
    <property type="entry name" value="F-box domain"/>
    <property type="match status" value="1"/>
</dbReference>
<dbReference type="InterPro" id="IPR056592">
    <property type="entry name" value="Beta-prop_At3g26010-like"/>
</dbReference>
<feature type="compositionally biased region" description="Low complexity" evidence="1">
    <location>
        <begin position="1"/>
        <end position="12"/>
    </location>
</feature>
<evidence type="ECO:0000256" key="1">
    <source>
        <dbReference type="SAM" id="MobiDB-lite"/>
    </source>
</evidence>
<feature type="domain" description="F-box" evidence="2">
    <location>
        <begin position="27"/>
        <end position="67"/>
    </location>
</feature>
<dbReference type="InterPro" id="IPR055290">
    <property type="entry name" value="At3g26010-like"/>
</dbReference>
<reference evidence="3 4" key="1">
    <citation type="submission" date="2012-08" db="EMBL/GenBank/DDBJ databases">
        <title>Oryza genome evolution.</title>
        <authorList>
            <person name="Wing R.A."/>
        </authorList>
    </citation>
    <scope>NUCLEOTIDE SEQUENCE</scope>
</reference>
<evidence type="ECO:0000313" key="3">
    <source>
        <dbReference type="EnsemblPlants" id="LPERR05G07630.1"/>
    </source>
</evidence>
<dbReference type="InterPro" id="IPR001810">
    <property type="entry name" value="F-box_dom"/>
</dbReference>
<sequence>MEGTISISSSSSKRVIRTAQDEEDEDGNDDLLVEILSRVPYKTLIRSKCVSRRWRRVISHPDNRRRLPRYRLHNTIAGIFYYSNHELQFYGLPGEPSPLIDASFPFLPKCERLKLIDSCNGFLLCLCSKFTDPKKFNYAVCNPATKKWAALPDSTGCLRRPHLGFDPAVSSHFYVFELVVNWLENIFCGKSQCSGLRIYSSNTGVWSDKIDSGWGVEVKINGELKSVFFNGMLHVVAMESSVVAVVDVQGKNWRTIPLPHKEGSHPQENFIGLSQGLLCFVTTEKYDGSKLSVWVLDVYFRDQWTLHHIVSCMDLSWTSMMDPDILHDYNLVSIQERKMFFIYHDRYDNDHKIMSYGVDSGKVCFLHSFGYNCVKPYLSYLPLLLQSLADGP</sequence>